<sequence length="131" mass="14892">MDENEFPIVDVLHPRVISRDMNDGTVKVELKIPRLEPSKDKNPKHGNVSLTFFNDGYSFSVRVEIADKKAKTRTAYVHQVESMPTKINIPKSKWTVEKGELVITLVKDVVEPWTKKLLKKGLDQVSSSDSE</sequence>
<evidence type="ECO:0000313" key="1">
    <source>
        <dbReference type="EMBL" id="CAL1537654.1"/>
    </source>
</evidence>
<evidence type="ECO:0008006" key="3">
    <source>
        <dbReference type="Google" id="ProtNLM"/>
    </source>
</evidence>
<proteinExistence type="predicted"/>
<comment type="caution">
    <text evidence="1">The sequence shown here is derived from an EMBL/GenBank/DDBJ whole genome shotgun (WGS) entry which is preliminary data.</text>
</comment>
<dbReference type="InterPro" id="IPR008978">
    <property type="entry name" value="HSP20-like_chaperone"/>
</dbReference>
<name>A0AAV2HZD9_LYMST</name>
<dbReference type="EMBL" id="CAXITT010000270">
    <property type="protein sequence ID" value="CAL1537654.1"/>
    <property type="molecule type" value="Genomic_DNA"/>
</dbReference>
<dbReference type="AlphaFoldDB" id="A0AAV2HZD9"/>
<protein>
    <recommendedName>
        <fullName evidence="3">CS domain-containing protein</fullName>
    </recommendedName>
</protein>
<accession>A0AAV2HZD9</accession>
<dbReference type="Proteomes" id="UP001497497">
    <property type="component" value="Unassembled WGS sequence"/>
</dbReference>
<organism evidence="1 2">
    <name type="scientific">Lymnaea stagnalis</name>
    <name type="common">Great pond snail</name>
    <name type="synonym">Helix stagnalis</name>
    <dbReference type="NCBI Taxonomy" id="6523"/>
    <lineage>
        <taxon>Eukaryota</taxon>
        <taxon>Metazoa</taxon>
        <taxon>Spiralia</taxon>
        <taxon>Lophotrochozoa</taxon>
        <taxon>Mollusca</taxon>
        <taxon>Gastropoda</taxon>
        <taxon>Heterobranchia</taxon>
        <taxon>Euthyneura</taxon>
        <taxon>Panpulmonata</taxon>
        <taxon>Hygrophila</taxon>
        <taxon>Lymnaeoidea</taxon>
        <taxon>Lymnaeidae</taxon>
        <taxon>Lymnaea</taxon>
    </lineage>
</organism>
<reference evidence="1 2" key="1">
    <citation type="submission" date="2024-04" db="EMBL/GenBank/DDBJ databases">
        <authorList>
            <consortium name="Genoscope - CEA"/>
            <person name="William W."/>
        </authorList>
    </citation>
    <scope>NUCLEOTIDE SEQUENCE [LARGE SCALE GENOMIC DNA]</scope>
</reference>
<keyword evidence="2" id="KW-1185">Reference proteome</keyword>
<gene>
    <name evidence="1" type="ORF">GSLYS_00011556001</name>
</gene>
<evidence type="ECO:0000313" key="2">
    <source>
        <dbReference type="Proteomes" id="UP001497497"/>
    </source>
</evidence>
<dbReference type="Gene3D" id="2.60.40.790">
    <property type="match status" value="1"/>
</dbReference>